<dbReference type="OrthoDB" id="544890at2759"/>
<dbReference type="GO" id="GO:0003723">
    <property type="term" value="F:RNA binding"/>
    <property type="evidence" value="ECO:0007669"/>
    <property type="project" value="InterPro"/>
</dbReference>
<dbReference type="RefSeq" id="XP_002505795.1">
    <property type="nucleotide sequence ID" value="XM_002505749.1"/>
</dbReference>
<evidence type="ECO:0000313" key="3">
    <source>
        <dbReference type="Proteomes" id="UP000002009"/>
    </source>
</evidence>
<dbReference type="KEGG" id="mis:MICPUN_112716"/>
<organism evidence="2 3">
    <name type="scientific">Micromonas commoda (strain RCC299 / NOUM17 / CCMP2709)</name>
    <name type="common">Picoplanktonic green alga</name>
    <dbReference type="NCBI Taxonomy" id="296587"/>
    <lineage>
        <taxon>Eukaryota</taxon>
        <taxon>Viridiplantae</taxon>
        <taxon>Chlorophyta</taxon>
        <taxon>Mamiellophyceae</taxon>
        <taxon>Mamiellales</taxon>
        <taxon>Mamiellaceae</taxon>
        <taxon>Micromonas</taxon>
    </lineage>
</organism>
<feature type="region of interest" description="Disordered" evidence="1">
    <location>
        <begin position="15"/>
        <end position="51"/>
    </location>
</feature>
<proteinExistence type="predicted"/>
<gene>
    <name evidence="2" type="ORF">MICPUN_112716</name>
</gene>
<dbReference type="InterPro" id="IPR040183">
    <property type="entry name" value="THUMPD1-like"/>
</dbReference>
<reference evidence="2 3" key="1">
    <citation type="journal article" date="2009" name="Science">
        <title>Green evolution and dynamic adaptations revealed by genomes of the marine picoeukaryotes Micromonas.</title>
        <authorList>
            <person name="Worden A.Z."/>
            <person name="Lee J.H."/>
            <person name="Mock T."/>
            <person name="Rouze P."/>
            <person name="Simmons M.P."/>
            <person name="Aerts A.L."/>
            <person name="Allen A.E."/>
            <person name="Cuvelier M.L."/>
            <person name="Derelle E."/>
            <person name="Everett M.V."/>
            <person name="Foulon E."/>
            <person name="Grimwood J."/>
            <person name="Gundlach H."/>
            <person name="Henrissat B."/>
            <person name="Napoli C."/>
            <person name="McDonald S.M."/>
            <person name="Parker M.S."/>
            <person name="Rombauts S."/>
            <person name="Salamov A."/>
            <person name="Von Dassow P."/>
            <person name="Badger J.H."/>
            <person name="Coutinho P.M."/>
            <person name="Demir E."/>
            <person name="Dubchak I."/>
            <person name="Gentemann C."/>
            <person name="Eikrem W."/>
            <person name="Gready J.E."/>
            <person name="John U."/>
            <person name="Lanier W."/>
            <person name="Lindquist E.A."/>
            <person name="Lucas S."/>
            <person name="Mayer K.F."/>
            <person name="Moreau H."/>
            <person name="Not F."/>
            <person name="Otillar R."/>
            <person name="Panaud O."/>
            <person name="Pangilinan J."/>
            <person name="Paulsen I."/>
            <person name="Piegu B."/>
            <person name="Poliakov A."/>
            <person name="Robbens S."/>
            <person name="Schmutz J."/>
            <person name="Toulza E."/>
            <person name="Wyss T."/>
            <person name="Zelensky A."/>
            <person name="Zhou K."/>
            <person name="Armbrust E.V."/>
            <person name="Bhattacharya D."/>
            <person name="Goodenough U.W."/>
            <person name="Van de Peer Y."/>
            <person name="Grigoriev I.V."/>
        </authorList>
    </citation>
    <scope>NUCLEOTIDE SEQUENCE [LARGE SCALE GENOMIC DNA]</scope>
    <source>
        <strain evidence="3">RCC299 / NOUM17</strain>
    </source>
</reference>
<dbReference type="InParanoid" id="C1EF97"/>
<feature type="compositionally biased region" description="Basic and acidic residues" evidence="1">
    <location>
        <begin position="15"/>
        <end position="31"/>
    </location>
</feature>
<accession>C1EF97</accession>
<keyword evidence="3" id="KW-1185">Reference proteome</keyword>
<dbReference type="PANTHER" id="PTHR13452">
    <property type="entry name" value="THUMP DOMAIN CONTAINING PROTEIN 1-RELATED"/>
    <property type="match status" value="1"/>
</dbReference>
<evidence type="ECO:0000313" key="2">
    <source>
        <dbReference type="EMBL" id="ACO67053.1"/>
    </source>
</evidence>
<dbReference type="GeneID" id="8248485"/>
<dbReference type="PANTHER" id="PTHR13452:SF13">
    <property type="entry name" value="OS02G0672400 PROTEIN"/>
    <property type="match status" value="1"/>
</dbReference>
<dbReference type="EMBL" id="CP001331">
    <property type="protein sequence ID" value="ACO67053.1"/>
    <property type="molecule type" value="Genomic_DNA"/>
</dbReference>
<dbReference type="OMA" id="ANNDHDP"/>
<dbReference type="AlphaFoldDB" id="C1EF97"/>
<feature type="region of interest" description="Disordered" evidence="1">
    <location>
        <begin position="136"/>
        <end position="159"/>
    </location>
</feature>
<dbReference type="Proteomes" id="UP000002009">
    <property type="component" value="Chromosome 13"/>
</dbReference>
<feature type="compositionally biased region" description="Basic and acidic residues" evidence="1">
    <location>
        <begin position="143"/>
        <end position="159"/>
    </location>
</feature>
<evidence type="ECO:0008006" key="4">
    <source>
        <dbReference type="Google" id="ProtNLM"/>
    </source>
</evidence>
<name>C1EF97_MICCC</name>
<sequence>MDDDALEALRREAEMEMRRKAPRELDGTDLRAKRRKTFDAQDGDGATGGEADESLERYEYAAPDAIVRGLGCVGFVVTCSFQREKSATREATEMLRPRLPTTPLAFGAAAKGLRLNPVKMPGRGFVLIRMSERPDPDAAAADAKGRDDPHPRPDDDRTRATVAAEVLGVVTRTVADVKAGRCPAPKFVEKMTPVTVTCAFDGAAIDAGAVAALAASGFDAKGRDVSFAVSYHNRFKTQGDPTVGAGKDAVDAGDTAATAAERHGRREVIEAVAGGVRAALTAAGATGLSVDLRDPDVVAFAEVISVPATAEPGGGAGKGERFTRRLALGLVPKSSDAFERRKKGIMPASLKRG</sequence>
<protein>
    <recommendedName>
        <fullName evidence="4">THUMP domain-containing protein</fullName>
    </recommendedName>
</protein>
<dbReference type="GO" id="GO:0006400">
    <property type="term" value="P:tRNA modification"/>
    <property type="evidence" value="ECO:0007669"/>
    <property type="project" value="InterPro"/>
</dbReference>
<evidence type="ECO:0000256" key="1">
    <source>
        <dbReference type="SAM" id="MobiDB-lite"/>
    </source>
</evidence>